<evidence type="ECO:0000256" key="8">
    <source>
        <dbReference type="ARBA" id="ARBA00048628"/>
    </source>
</evidence>
<dbReference type="GO" id="GO:0035999">
    <property type="term" value="P:tetrahydrofolate interconversion"/>
    <property type="evidence" value="ECO:0007669"/>
    <property type="project" value="UniProtKB-UniPathway"/>
</dbReference>
<accession>A0A1I3NJC1</accession>
<dbReference type="InterPro" id="IPR003171">
    <property type="entry name" value="Mehydrof_redctse-like"/>
</dbReference>
<dbReference type="Gene3D" id="3.20.20.220">
    <property type="match status" value="1"/>
</dbReference>
<dbReference type="STRING" id="1477437.SAMN05444682_107227"/>
<evidence type="ECO:0000256" key="4">
    <source>
        <dbReference type="ARBA" id="ARBA00022630"/>
    </source>
</evidence>
<protein>
    <recommendedName>
        <fullName evidence="9">Methylenetetrahydrofolate reductase</fullName>
    </recommendedName>
</protein>
<evidence type="ECO:0000256" key="2">
    <source>
        <dbReference type="ARBA" id="ARBA00004777"/>
    </source>
</evidence>
<dbReference type="UniPathway" id="UPA00193"/>
<gene>
    <name evidence="10" type="ORF">SAMN05444682_107227</name>
</gene>
<comment type="pathway">
    <text evidence="7">Amino-acid biosynthesis; L-methionine biosynthesis via de novo pathway.</text>
</comment>
<comment type="similarity">
    <text evidence="3 9">Belongs to the methylenetetrahydrofolate reductase family.</text>
</comment>
<evidence type="ECO:0000256" key="9">
    <source>
        <dbReference type="RuleBase" id="RU003862"/>
    </source>
</evidence>
<keyword evidence="4 9" id="KW-0285">Flavoprotein</keyword>
<evidence type="ECO:0000256" key="5">
    <source>
        <dbReference type="ARBA" id="ARBA00022827"/>
    </source>
</evidence>
<evidence type="ECO:0000256" key="1">
    <source>
        <dbReference type="ARBA" id="ARBA00001974"/>
    </source>
</evidence>
<keyword evidence="5 9" id="KW-0274">FAD</keyword>
<dbReference type="AlphaFoldDB" id="A0A1I3NJC1"/>
<comment type="pathway">
    <text evidence="2 9">One-carbon metabolism; tetrahydrofolate interconversion.</text>
</comment>
<reference evidence="10 11" key="1">
    <citation type="submission" date="2016-10" db="EMBL/GenBank/DDBJ databases">
        <authorList>
            <person name="de Groot N.N."/>
        </authorList>
    </citation>
    <scope>NUCLEOTIDE SEQUENCE [LARGE SCALE GENOMIC DNA]</scope>
    <source>
        <strain evidence="10 11">RK1</strain>
    </source>
</reference>
<comment type="catalytic activity">
    <reaction evidence="8">
        <text>(6S)-5-methyl-5,6,7,8-tetrahydrofolate + NAD(+) = (6R)-5,10-methylene-5,6,7,8-tetrahydrofolate + NADH + H(+)</text>
        <dbReference type="Rhea" id="RHEA:19821"/>
        <dbReference type="ChEBI" id="CHEBI:15378"/>
        <dbReference type="ChEBI" id="CHEBI:15636"/>
        <dbReference type="ChEBI" id="CHEBI:18608"/>
        <dbReference type="ChEBI" id="CHEBI:57540"/>
        <dbReference type="ChEBI" id="CHEBI:57945"/>
        <dbReference type="EC" id="1.5.1.54"/>
    </reaction>
    <physiologicalReaction direction="right-to-left" evidence="8">
        <dbReference type="Rhea" id="RHEA:19823"/>
    </physiologicalReaction>
</comment>
<dbReference type="PANTHER" id="PTHR45754">
    <property type="entry name" value="METHYLENETETRAHYDROFOLATE REDUCTASE"/>
    <property type="match status" value="1"/>
</dbReference>
<dbReference type="EMBL" id="FOQO01000007">
    <property type="protein sequence ID" value="SFJ09468.1"/>
    <property type="molecule type" value="Genomic_DNA"/>
</dbReference>
<dbReference type="Proteomes" id="UP000198670">
    <property type="component" value="Unassembled WGS sequence"/>
</dbReference>
<keyword evidence="11" id="KW-1185">Reference proteome</keyword>
<dbReference type="GO" id="GO:0009086">
    <property type="term" value="P:methionine biosynthetic process"/>
    <property type="evidence" value="ECO:0007669"/>
    <property type="project" value="TreeGrafter"/>
</dbReference>
<dbReference type="Pfam" id="PF02219">
    <property type="entry name" value="MTHFR"/>
    <property type="match status" value="1"/>
</dbReference>
<sequence>MSNINNLSKFGGCLVRLNEMKVTEHIKNAKGKTLYSFEILPPIKGQSIQSIFDAIDPLMEFNPPFIDVTYLREDYIYKQHPNGLLEKVAYRKRPSTVATCAAIINKYKVDAVPHLICGGFTKDETENALIDLQFLGIDNVLVLRGDARKSDSSFIPTPGGHAYASDLLQHVVNMNNGRYLHEDMENSEKTDFCIGVAGYPEKHFESPNLSTDFQYLKMKADLGADFIVTQMFFDNSKYKAFVDRCRENGIHIPIIPGLKPLTNSKQLVSLPKTFHLDIPLELSEAVQACKSEHDVREVGVEWMIEQCKELKAMGAPVLHFYTMGNPKPTKRIIQAVF</sequence>
<comment type="cofactor">
    <cofactor evidence="1 9">
        <name>FAD</name>
        <dbReference type="ChEBI" id="CHEBI:57692"/>
    </cofactor>
</comment>
<proteinExistence type="inferred from homology"/>
<evidence type="ECO:0000256" key="7">
    <source>
        <dbReference type="ARBA" id="ARBA00034478"/>
    </source>
</evidence>
<dbReference type="PANTHER" id="PTHR45754:SF3">
    <property type="entry name" value="METHYLENETETRAHYDROFOLATE REDUCTASE (NADPH)"/>
    <property type="match status" value="1"/>
</dbReference>
<evidence type="ECO:0000256" key="6">
    <source>
        <dbReference type="ARBA" id="ARBA00023002"/>
    </source>
</evidence>
<dbReference type="InterPro" id="IPR029041">
    <property type="entry name" value="FAD-linked_oxidoreductase-like"/>
</dbReference>
<evidence type="ECO:0000256" key="3">
    <source>
        <dbReference type="ARBA" id="ARBA00006743"/>
    </source>
</evidence>
<evidence type="ECO:0000313" key="11">
    <source>
        <dbReference type="Proteomes" id="UP000198670"/>
    </source>
</evidence>
<evidence type="ECO:0000313" key="10">
    <source>
        <dbReference type="EMBL" id="SFJ09468.1"/>
    </source>
</evidence>
<dbReference type="CDD" id="cd00537">
    <property type="entry name" value="MTHFR"/>
    <property type="match status" value="1"/>
</dbReference>
<name>A0A1I3NJC1_9SPHI</name>
<dbReference type="GO" id="GO:0106312">
    <property type="term" value="F:methylenetetrahydrofolate reductase (NADH) activity"/>
    <property type="evidence" value="ECO:0007669"/>
    <property type="project" value="UniProtKB-EC"/>
</dbReference>
<organism evidence="10 11">
    <name type="scientific">Parapedobacter indicus</name>
    <dbReference type="NCBI Taxonomy" id="1477437"/>
    <lineage>
        <taxon>Bacteria</taxon>
        <taxon>Pseudomonadati</taxon>
        <taxon>Bacteroidota</taxon>
        <taxon>Sphingobacteriia</taxon>
        <taxon>Sphingobacteriales</taxon>
        <taxon>Sphingobacteriaceae</taxon>
        <taxon>Parapedobacter</taxon>
    </lineage>
</organism>
<keyword evidence="6 9" id="KW-0560">Oxidoreductase</keyword>
<dbReference type="GO" id="GO:0071949">
    <property type="term" value="F:FAD binding"/>
    <property type="evidence" value="ECO:0007669"/>
    <property type="project" value="TreeGrafter"/>
</dbReference>
<dbReference type="SUPFAM" id="SSF51730">
    <property type="entry name" value="FAD-linked oxidoreductase"/>
    <property type="match status" value="1"/>
</dbReference>
<dbReference type="GO" id="GO:0005829">
    <property type="term" value="C:cytosol"/>
    <property type="evidence" value="ECO:0007669"/>
    <property type="project" value="TreeGrafter"/>
</dbReference>